<evidence type="ECO:0000256" key="10">
    <source>
        <dbReference type="ARBA" id="ARBA00023303"/>
    </source>
</evidence>
<evidence type="ECO:0000313" key="14">
    <source>
        <dbReference type="EMBL" id="VDM57058.1"/>
    </source>
</evidence>
<comment type="subcellular location">
    <subcellularLocation>
        <location evidence="2">Cell membrane</location>
    </subcellularLocation>
    <subcellularLocation>
        <location evidence="1">Membrane</location>
        <topology evidence="1">Multi-pass membrane protein</topology>
    </subcellularLocation>
</comment>
<dbReference type="GO" id="GO:0005886">
    <property type="term" value="C:plasma membrane"/>
    <property type="evidence" value="ECO:0007669"/>
    <property type="project" value="UniProtKB-SubCell"/>
</dbReference>
<accession>A0A158PGQ5</accession>
<protein>
    <submittedName>
        <fullName evidence="16">Ig-like domain-containing protein</fullName>
    </submittedName>
</protein>
<dbReference type="InterPro" id="IPR006029">
    <property type="entry name" value="Neurotrans-gated_channel_TM"/>
</dbReference>
<evidence type="ECO:0000256" key="5">
    <source>
        <dbReference type="ARBA" id="ARBA00022692"/>
    </source>
</evidence>
<evidence type="ECO:0000313" key="15">
    <source>
        <dbReference type="Proteomes" id="UP000267027"/>
    </source>
</evidence>
<dbReference type="PRINTS" id="PR00253">
    <property type="entry name" value="GABAARECEPTR"/>
</dbReference>
<reference evidence="14 15" key="2">
    <citation type="submission" date="2018-11" db="EMBL/GenBank/DDBJ databases">
        <authorList>
            <consortium name="Pathogen Informatics"/>
        </authorList>
    </citation>
    <scope>NUCLEOTIDE SEQUENCE [LARGE SCALE GENOMIC DNA]</scope>
    <source>
        <strain evidence="14 15">Costa Rica</strain>
    </source>
</reference>
<dbReference type="Pfam" id="PF02932">
    <property type="entry name" value="Neur_chan_memb"/>
    <property type="match status" value="1"/>
</dbReference>
<dbReference type="InterPro" id="IPR038050">
    <property type="entry name" value="Neuro_actylchol_rec"/>
</dbReference>
<dbReference type="CDD" id="cd18993">
    <property type="entry name" value="LGIC_ECD_GluCl"/>
    <property type="match status" value="1"/>
</dbReference>
<dbReference type="AlphaFoldDB" id="A0A158PGQ5"/>
<dbReference type="STRING" id="334426.A0A158PGQ5"/>
<dbReference type="EMBL" id="UYYA01003873">
    <property type="protein sequence ID" value="VDM57058.1"/>
    <property type="molecule type" value="Genomic_DNA"/>
</dbReference>
<dbReference type="InterPro" id="IPR006202">
    <property type="entry name" value="Neur_chan_lig-bd"/>
</dbReference>
<dbReference type="WBParaSite" id="ACOC_0000547201-mRNA-1">
    <property type="protein sequence ID" value="ACOC_0000547201-mRNA-1"/>
    <property type="gene ID" value="ACOC_0000547201"/>
</dbReference>
<evidence type="ECO:0000256" key="8">
    <source>
        <dbReference type="ARBA" id="ARBA00023065"/>
    </source>
</evidence>
<dbReference type="Gene3D" id="1.20.58.390">
    <property type="entry name" value="Neurotransmitter-gated ion-channel transmembrane domain"/>
    <property type="match status" value="1"/>
</dbReference>
<keyword evidence="9 11" id="KW-0472">Membrane</keyword>
<sequence length="327" mass="37977">MFEKKKEAQPYFGTSLVGFSRIRYEKLLEEQVTIKNLLENPERYYDWRVRPNGRLGNFDNDYPEPIFITVNMYLRSISKIDDVNMEYSLHFTFREEWIDERLYFNNTFFQNEKYGKKHDIDTPNILIRVHNGTGRILYSCRLTLTLSCPMRLADYPLDVQICVVDFASYAYTTKDITYGWKEEKPIQIKDGLRKSLPSFLLSNVRTGNCTSVTNTGVYSCLRTIIELKREFSYYLLQLYIPSFMLVAVSWVSFWLDKDSVPARVTLGVTTLLTMTTQASGVNANLPPVSYTKAIDIWIGVCLGYRGREVLQLVGQDVESQVQGKYIC</sequence>
<dbReference type="Proteomes" id="UP000267027">
    <property type="component" value="Unassembled WGS sequence"/>
</dbReference>
<keyword evidence="3" id="KW-0813">Transport</keyword>
<dbReference type="InterPro" id="IPR036734">
    <property type="entry name" value="Neur_chan_lig-bd_sf"/>
</dbReference>
<feature type="transmembrane region" description="Helical" evidence="11">
    <location>
        <begin position="231"/>
        <end position="255"/>
    </location>
</feature>
<dbReference type="SUPFAM" id="SSF90112">
    <property type="entry name" value="Neurotransmitter-gated ion-channel transmembrane pore"/>
    <property type="match status" value="1"/>
</dbReference>
<dbReference type="Pfam" id="PF02931">
    <property type="entry name" value="Neur_chan_LBD"/>
    <property type="match status" value="1"/>
</dbReference>
<keyword evidence="10" id="KW-0407">Ion channel</keyword>
<proteinExistence type="predicted"/>
<evidence type="ECO:0000256" key="4">
    <source>
        <dbReference type="ARBA" id="ARBA00022475"/>
    </source>
</evidence>
<dbReference type="InterPro" id="IPR006028">
    <property type="entry name" value="GABAA/Glycine_rcpt"/>
</dbReference>
<evidence type="ECO:0000259" key="12">
    <source>
        <dbReference type="Pfam" id="PF02931"/>
    </source>
</evidence>
<evidence type="ECO:0000259" key="13">
    <source>
        <dbReference type="Pfam" id="PF02932"/>
    </source>
</evidence>
<evidence type="ECO:0000256" key="2">
    <source>
        <dbReference type="ARBA" id="ARBA00004236"/>
    </source>
</evidence>
<dbReference type="OrthoDB" id="442503at2759"/>
<dbReference type="PANTHER" id="PTHR18945">
    <property type="entry name" value="NEUROTRANSMITTER GATED ION CHANNEL"/>
    <property type="match status" value="1"/>
</dbReference>
<evidence type="ECO:0000256" key="11">
    <source>
        <dbReference type="SAM" id="Phobius"/>
    </source>
</evidence>
<dbReference type="InterPro" id="IPR036719">
    <property type="entry name" value="Neuro-gated_channel_TM_sf"/>
</dbReference>
<dbReference type="Gene3D" id="2.70.170.10">
    <property type="entry name" value="Neurotransmitter-gated ion-channel ligand-binding domain"/>
    <property type="match status" value="1"/>
</dbReference>
<keyword evidence="4" id="KW-1003">Cell membrane</keyword>
<gene>
    <name evidence="14" type="ORF">ACOC_LOCUS5473</name>
</gene>
<dbReference type="PROSITE" id="PS00236">
    <property type="entry name" value="NEUROTR_ION_CHANNEL"/>
    <property type="match status" value="1"/>
</dbReference>
<dbReference type="OMA" id="VYIPCIM"/>
<dbReference type="GO" id="GO:0005230">
    <property type="term" value="F:extracellular ligand-gated monoatomic ion channel activity"/>
    <property type="evidence" value="ECO:0007669"/>
    <property type="project" value="InterPro"/>
</dbReference>
<keyword evidence="7 11" id="KW-1133">Transmembrane helix</keyword>
<evidence type="ECO:0000256" key="1">
    <source>
        <dbReference type="ARBA" id="ARBA00004141"/>
    </source>
</evidence>
<feature type="domain" description="Neurotransmitter-gated ion-channel transmembrane" evidence="13">
    <location>
        <begin position="238"/>
        <end position="302"/>
    </location>
</feature>
<dbReference type="SUPFAM" id="SSF63712">
    <property type="entry name" value="Nicotinic receptor ligand binding domain-like"/>
    <property type="match status" value="1"/>
</dbReference>
<name>A0A158PGQ5_ANGCS</name>
<keyword evidence="6" id="KW-0732">Signal</keyword>
<dbReference type="InterPro" id="IPR018000">
    <property type="entry name" value="Neurotransmitter_ion_chnl_CS"/>
</dbReference>
<feature type="domain" description="Neurotransmitter-gated ion-channel ligand-binding" evidence="12">
    <location>
        <begin position="35"/>
        <end position="227"/>
    </location>
</feature>
<evidence type="ECO:0000256" key="7">
    <source>
        <dbReference type="ARBA" id="ARBA00022989"/>
    </source>
</evidence>
<keyword evidence="5 11" id="KW-0812">Transmembrane</keyword>
<dbReference type="GO" id="GO:0004888">
    <property type="term" value="F:transmembrane signaling receptor activity"/>
    <property type="evidence" value="ECO:0007669"/>
    <property type="project" value="InterPro"/>
</dbReference>
<dbReference type="InterPro" id="IPR006201">
    <property type="entry name" value="Neur_channel"/>
</dbReference>
<reference evidence="16" key="1">
    <citation type="submission" date="2016-04" db="UniProtKB">
        <authorList>
            <consortium name="WormBaseParasite"/>
        </authorList>
    </citation>
    <scope>IDENTIFICATION</scope>
</reference>
<evidence type="ECO:0000256" key="3">
    <source>
        <dbReference type="ARBA" id="ARBA00022448"/>
    </source>
</evidence>
<evidence type="ECO:0000256" key="9">
    <source>
        <dbReference type="ARBA" id="ARBA00023136"/>
    </source>
</evidence>
<keyword evidence="15" id="KW-1185">Reference proteome</keyword>
<evidence type="ECO:0000313" key="16">
    <source>
        <dbReference type="WBParaSite" id="ACOC_0000547201-mRNA-1"/>
    </source>
</evidence>
<keyword evidence="8" id="KW-0406">Ion transport</keyword>
<evidence type="ECO:0000256" key="6">
    <source>
        <dbReference type="ARBA" id="ARBA00022729"/>
    </source>
</evidence>
<dbReference type="NCBIfam" id="TIGR00860">
    <property type="entry name" value="LIC"/>
    <property type="match status" value="1"/>
</dbReference>
<organism evidence="16">
    <name type="scientific">Angiostrongylus costaricensis</name>
    <name type="common">Nematode worm</name>
    <dbReference type="NCBI Taxonomy" id="334426"/>
    <lineage>
        <taxon>Eukaryota</taxon>
        <taxon>Metazoa</taxon>
        <taxon>Ecdysozoa</taxon>
        <taxon>Nematoda</taxon>
        <taxon>Chromadorea</taxon>
        <taxon>Rhabditida</taxon>
        <taxon>Rhabditina</taxon>
        <taxon>Rhabditomorpha</taxon>
        <taxon>Strongyloidea</taxon>
        <taxon>Metastrongylidae</taxon>
        <taxon>Angiostrongylus</taxon>
    </lineage>
</organism>
<dbReference type="CDD" id="cd19049">
    <property type="entry name" value="LGIC_TM_anion"/>
    <property type="match status" value="1"/>
</dbReference>